<dbReference type="InterPro" id="IPR036396">
    <property type="entry name" value="Cyt_P450_sf"/>
</dbReference>
<dbReference type="Pfam" id="PF00067">
    <property type="entry name" value="p450"/>
    <property type="match status" value="1"/>
</dbReference>
<feature type="transmembrane region" description="Helical" evidence="9">
    <location>
        <begin position="6"/>
        <end position="28"/>
    </location>
</feature>
<dbReference type="SUPFAM" id="SSF48264">
    <property type="entry name" value="Cytochrome P450"/>
    <property type="match status" value="1"/>
</dbReference>
<dbReference type="PANTHER" id="PTHR24305:SF172">
    <property type="entry name" value="P450, PUTATIVE (EUROFUNG)-RELATED"/>
    <property type="match status" value="1"/>
</dbReference>
<keyword evidence="3 7" id="KW-0479">Metal-binding</keyword>
<evidence type="ECO:0000313" key="10">
    <source>
        <dbReference type="EMBL" id="KAF9894465.1"/>
    </source>
</evidence>
<dbReference type="GO" id="GO:0005506">
    <property type="term" value="F:iron ion binding"/>
    <property type="evidence" value="ECO:0007669"/>
    <property type="project" value="InterPro"/>
</dbReference>
<evidence type="ECO:0000256" key="6">
    <source>
        <dbReference type="ARBA" id="ARBA00023033"/>
    </source>
</evidence>
<dbReference type="InterPro" id="IPR017972">
    <property type="entry name" value="Cyt_P450_CS"/>
</dbReference>
<dbReference type="InterPro" id="IPR001128">
    <property type="entry name" value="Cyt_P450"/>
</dbReference>
<dbReference type="Gene3D" id="1.10.630.10">
    <property type="entry name" value="Cytochrome P450"/>
    <property type="match status" value="1"/>
</dbReference>
<dbReference type="PROSITE" id="PS00086">
    <property type="entry name" value="CYTOCHROME_P450"/>
    <property type="match status" value="1"/>
</dbReference>
<feature type="binding site" description="axial binding residue" evidence="7">
    <location>
        <position position="467"/>
    </location>
    <ligand>
        <name>heme</name>
        <dbReference type="ChEBI" id="CHEBI:30413"/>
    </ligand>
    <ligandPart>
        <name>Fe</name>
        <dbReference type="ChEBI" id="CHEBI:18248"/>
    </ligandPart>
</feature>
<reference evidence="10" key="1">
    <citation type="journal article" date="2019" name="Beilstein J. Org. Chem.">
        <title>Nanangenines: drimane sesquiterpenoids as the dominant metabolite cohort of a novel Australian fungus, Aspergillus nanangensis.</title>
        <authorList>
            <person name="Lacey H.J."/>
            <person name="Gilchrist C.L.M."/>
            <person name="Crombie A."/>
            <person name="Kalaitzis J.A."/>
            <person name="Vuong D."/>
            <person name="Rutledge P.J."/>
            <person name="Turner P."/>
            <person name="Pitt J.I."/>
            <person name="Lacey E."/>
            <person name="Chooi Y.H."/>
            <person name="Piggott A.M."/>
        </authorList>
    </citation>
    <scope>NUCLEOTIDE SEQUENCE</scope>
    <source>
        <strain evidence="10">MST-FP2251</strain>
    </source>
</reference>
<dbReference type="InterPro" id="IPR050121">
    <property type="entry name" value="Cytochrome_P450_monoxygenase"/>
</dbReference>
<dbReference type="InterPro" id="IPR002401">
    <property type="entry name" value="Cyt_P450_E_grp-I"/>
</dbReference>
<dbReference type="AlphaFoldDB" id="A0AAD4CXB8"/>
<evidence type="ECO:0000313" key="11">
    <source>
        <dbReference type="Proteomes" id="UP001194746"/>
    </source>
</evidence>
<dbReference type="PANTHER" id="PTHR24305">
    <property type="entry name" value="CYTOCHROME P450"/>
    <property type="match status" value="1"/>
</dbReference>
<evidence type="ECO:0000256" key="9">
    <source>
        <dbReference type="SAM" id="Phobius"/>
    </source>
</evidence>
<keyword evidence="6 8" id="KW-0503">Monooxygenase</keyword>
<dbReference type="GO" id="GO:0020037">
    <property type="term" value="F:heme binding"/>
    <property type="evidence" value="ECO:0007669"/>
    <property type="project" value="InterPro"/>
</dbReference>
<keyword evidence="9" id="KW-0812">Transmembrane</keyword>
<comment type="caution">
    <text evidence="10">The sequence shown here is derived from an EMBL/GenBank/DDBJ whole genome shotgun (WGS) entry which is preliminary data.</text>
</comment>
<protein>
    <recommendedName>
        <fullName evidence="12">Cytochrome P450</fullName>
    </recommendedName>
</protein>
<organism evidence="10 11">
    <name type="scientific">Aspergillus nanangensis</name>
    <dbReference type="NCBI Taxonomy" id="2582783"/>
    <lineage>
        <taxon>Eukaryota</taxon>
        <taxon>Fungi</taxon>
        <taxon>Dikarya</taxon>
        <taxon>Ascomycota</taxon>
        <taxon>Pezizomycotina</taxon>
        <taxon>Eurotiomycetes</taxon>
        <taxon>Eurotiomycetidae</taxon>
        <taxon>Eurotiales</taxon>
        <taxon>Aspergillaceae</taxon>
        <taxon>Aspergillus</taxon>
        <taxon>Aspergillus subgen. Circumdati</taxon>
    </lineage>
</organism>
<evidence type="ECO:0000256" key="4">
    <source>
        <dbReference type="ARBA" id="ARBA00023002"/>
    </source>
</evidence>
<dbReference type="PRINTS" id="PR00463">
    <property type="entry name" value="EP450I"/>
</dbReference>
<evidence type="ECO:0000256" key="3">
    <source>
        <dbReference type="ARBA" id="ARBA00022723"/>
    </source>
</evidence>
<reference evidence="10" key="2">
    <citation type="submission" date="2020-02" db="EMBL/GenBank/DDBJ databases">
        <authorList>
            <person name="Gilchrist C.L.M."/>
            <person name="Chooi Y.-H."/>
        </authorList>
    </citation>
    <scope>NUCLEOTIDE SEQUENCE</scope>
    <source>
        <strain evidence="10">MST-FP2251</strain>
    </source>
</reference>
<name>A0AAD4CXB8_ASPNN</name>
<keyword evidence="11" id="KW-1185">Reference proteome</keyword>
<accession>A0AAD4CXB8</accession>
<evidence type="ECO:0000256" key="7">
    <source>
        <dbReference type="PIRSR" id="PIRSR602401-1"/>
    </source>
</evidence>
<keyword evidence="9" id="KW-1133">Transmembrane helix</keyword>
<proteinExistence type="inferred from homology"/>
<dbReference type="GO" id="GO:0016705">
    <property type="term" value="F:oxidoreductase activity, acting on paired donors, with incorporation or reduction of molecular oxygen"/>
    <property type="evidence" value="ECO:0007669"/>
    <property type="project" value="InterPro"/>
</dbReference>
<keyword evidence="5 7" id="KW-0408">Iron</keyword>
<evidence type="ECO:0000256" key="5">
    <source>
        <dbReference type="ARBA" id="ARBA00023004"/>
    </source>
</evidence>
<gene>
    <name evidence="10" type="ORF">FE257_007968</name>
</gene>
<dbReference type="PRINTS" id="PR00385">
    <property type="entry name" value="P450"/>
</dbReference>
<keyword evidence="4 8" id="KW-0560">Oxidoreductase</keyword>
<evidence type="ECO:0000256" key="8">
    <source>
        <dbReference type="RuleBase" id="RU000461"/>
    </source>
</evidence>
<dbReference type="Proteomes" id="UP001194746">
    <property type="component" value="Unassembled WGS sequence"/>
</dbReference>
<dbReference type="GO" id="GO:0004497">
    <property type="term" value="F:monooxygenase activity"/>
    <property type="evidence" value="ECO:0007669"/>
    <property type="project" value="UniProtKB-KW"/>
</dbReference>
<dbReference type="CDD" id="cd11061">
    <property type="entry name" value="CYP67-like"/>
    <property type="match status" value="1"/>
</dbReference>
<evidence type="ECO:0000256" key="1">
    <source>
        <dbReference type="ARBA" id="ARBA00001971"/>
    </source>
</evidence>
<evidence type="ECO:0000256" key="2">
    <source>
        <dbReference type="ARBA" id="ARBA00010617"/>
    </source>
</evidence>
<sequence>MLGLIVFAGTGFVAVMYTIIIPILCYFYDRKGLRKYPNVSPLSGITDMYHCYLSACGYRSKGLYEAHHQLNQAILRTGPNALSFGDIRAINDLYGHGAKVVKDHNYSILAGTHTQIFDVVERADHARKRKQFSAVFAIKNLEGWEFKVANTTQRLLNVMDTRCTAPLPAGQTFPDPNDITLDWGEWVYFFTIEAINNIALSSQLNLLEKGSDIVTPQTADGTRYQARYREAQNNSALGQAVFVWDYKHYPVVARLSKLFSSKWRHVWEKAEPWGDIVHHQARTRLERYLADEKLDDFFTSLMEDKQGKPNNLEWGEIEAEVGAIINAGADTTSIALTNVLELLLHHPQALVTLRREIDGVLDDDEVVASHDKVKNLPFLRACLDEGLRISPPTSAALPRRTPPEGAQIMGEWIPGDTSVSMTIYGTHRDPDIFPNPEEYRPERWMDEEERKRMETYFIPFSAGARGCLGRNISYLEQMVVLASIVHRYEFALPSPDFRLERKEAFNLLVGELPLKIWRRKFEE</sequence>
<comment type="similarity">
    <text evidence="2 8">Belongs to the cytochrome P450 family.</text>
</comment>
<evidence type="ECO:0008006" key="12">
    <source>
        <dbReference type="Google" id="ProtNLM"/>
    </source>
</evidence>
<dbReference type="EMBL" id="VCAU01000004">
    <property type="protein sequence ID" value="KAF9894465.1"/>
    <property type="molecule type" value="Genomic_DNA"/>
</dbReference>
<keyword evidence="9" id="KW-0472">Membrane</keyword>
<keyword evidence="7 8" id="KW-0349">Heme</keyword>
<comment type="cofactor">
    <cofactor evidence="1 7">
        <name>heme</name>
        <dbReference type="ChEBI" id="CHEBI:30413"/>
    </cofactor>
</comment>